<dbReference type="InterPro" id="IPR003661">
    <property type="entry name" value="HisK_dim/P_dom"/>
</dbReference>
<evidence type="ECO:0000256" key="8">
    <source>
        <dbReference type="ARBA" id="ARBA00023012"/>
    </source>
</evidence>
<name>A0A1T5MDA3_9BACT</name>
<keyword evidence="4" id="KW-0808">Transferase</keyword>
<keyword evidence="10" id="KW-0812">Transmembrane</keyword>
<dbReference type="InterPro" id="IPR000700">
    <property type="entry name" value="PAS-assoc_C"/>
</dbReference>
<evidence type="ECO:0000313" key="15">
    <source>
        <dbReference type="Proteomes" id="UP000190961"/>
    </source>
</evidence>
<dbReference type="Gene3D" id="3.30.450.20">
    <property type="entry name" value="PAS domain"/>
    <property type="match status" value="1"/>
</dbReference>
<dbReference type="SUPFAM" id="SSF55874">
    <property type="entry name" value="ATPase domain of HSP90 chaperone/DNA topoisomerase II/histidine kinase"/>
    <property type="match status" value="1"/>
</dbReference>
<dbReference type="InterPro" id="IPR001610">
    <property type="entry name" value="PAC"/>
</dbReference>
<dbReference type="PROSITE" id="PS50109">
    <property type="entry name" value="HIS_KIN"/>
    <property type="match status" value="1"/>
</dbReference>
<evidence type="ECO:0000256" key="3">
    <source>
        <dbReference type="ARBA" id="ARBA00022553"/>
    </source>
</evidence>
<evidence type="ECO:0000256" key="9">
    <source>
        <dbReference type="SAM" id="Coils"/>
    </source>
</evidence>
<keyword evidence="3" id="KW-0597">Phosphoprotein</keyword>
<dbReference type="Gene3D" id="3.30.565.10">
    <property type="entry name" value="Histidine kinase-like ATPase, C-terminal domain"/>
    <property type="match status" value="1"/>
</dbReference>
<dbReference type="PROSITE" id="PS50113">
    <property type="entry name" value="PAC"/>
    <property type="match status" value="1"/>
</dbReference>
<dbReference type="SUPFAM" id="SSF55785">
    <property type="entry name" value="PYP-like sensor domain (PAS domain)"/>
    <property type="match status" value="1"/>
</dbReference>
<keyword evidence="9" id="KW-0175">Coiled coil</keyword>
<dbReference type="RefSeq" id="WP_079689494.1">
    <property type="nucleotide sequence ID" value="NZ_FUZU01000004.1"/>
</dbReference>
<dbReference type="InterPro" id="IPR035965">
    <property type="entry name" value="PAS-like_dom_sf"/>
</dbReference>
<dbReference type="Proteomes" id="UP000190961">
    <property type="component" value="Unassembled WGS sequence"/>
</dbReference>
<evidence type="ECO:0000259" key="13">
    <source>
        <dbReference type="PROSITE" id="PS50113"/>
    </source>
</evidence>
<reference evidence="14 15" key="1">
    <citation type="submission" date="2017-02" db="EMBL/GenBank/DDBJ databases">
        <authorList>
            <person name="Peterson S.W."/>
        </authorList>
    </citation>
    <scope>NUCLEOTIDE SEQUENCE [LARGE SCALE GENOMIC DNA]</scope>
    <source>
        <strain evidence="14 15">DSM 25262</strain>
    </source>
</reference>
<keyword evidence="5" id="KW-0547">Nucleotide-binding</keyword>
<keyword evidence="15" id="KW-1185">Reference proteome</keyword>
<evidence type="ECO:0000256" key="2">
    <source>
        <dbReference type="ARBA" id="ARBA00012438"/>
    </source>
</evidence>
<dbReference type="Pfam" id="PF05227">
    <property type="entry name" value="CHASE3"/>
    <property type="match status" value="1"/>
</dbReference>
<dbReference type="InterPro" id="IPR036890">
    <property type="entry name" value="HATPase_C_sf"/>
</dbReference>
<dbReference type="SMART" id="SM00091">
    <property type="entry name" value="PAS"/>
    <property type="match status" value="1"/>
</dbReference>
<dbReference type="CDD" id="cd19410">
    <property type="entry name" value="HK9-like_sensor"/>
    <property type="match status" value="1"/>
</dbReference>
<dbReference type="EC" id="2.7.13.3" evidence="2"/>
<feature type="transmembrane region" description="Helical" evidence="10">
    <location>
        <begin position="182"/>
        <end position="203"/>
    </location>
</feature>
<keyword evidence="7" id="KW-0067">ATP-binding</keyword>
<dbReference type="CDD" id="cd00082">
    <property type="entry name" value="HisKA"/>
    <property type="match status" value="1"/>
</dbReference>
<organism evidence="14 15">
    <name type="scientific">Ohtaekwangia koreensis</name>
    <dbReference type="NCBI Taxonomy" id="688867"/>
    <lineage>
        <taxon>Bacteria</taxon>
        <taxon>Pseudomonadati</taxon>
        <taxon>Bacteroidota</taxon>
        <taxon>Cytophagia</taxon>
        <taxon>Cytophagales</taxon>
        <taxon>Fulvivirgaceae</taxon>
        <taxon>Ohtaekwangia</taxon>
    </lineage>
</organism>
<feature type="domain" description="PAS" evidence="12">
    <location>
        <begin position="272"/>
        <end position="343"/>
    </location>
</feature>
<dbReference type="STRING" id="688867.SAMN05660236_4979"/>
<comment type="catalytic activity">
    <reaction evidence="1">
        <text>ATP + protein L-histidine = ADP + protein N-phospho-L-histidine.</text>
        <dbReference type="EC" id="2.7.13.3"/>
    </reaction>
</comment>
<evidence type="ECO:0000256" key="5">
    <source>
        <dbReference type="ARBA" id="ARBA00022741"/>
    </source>
</evidence>
<dbReference type="SMART" id="SM00388">
    <property type="entry name" value="HisKA"/>
    <property type="match status" value="1"/>
</dbReference>
<dbReference type="GO" id="GO:0000155">
    <property type="term" value="F:phosphorelay sensor kinase activity"/>
    <property type="evidence" value="ECO:0007669"/>
    <property type="project" value="InterPro"/>
</dbReference>
<evidence type="ECO:0000256" key="6">
    <source>
        <dbReference type="ARBA" id="ARBA00022777"/>
    </source>
</evidence>
<dbReference type="AlphaFoldDB" id="A0A1T5MDA3"/>
<dbReference type="CDD" id="cd00075">
    <property type="entry name" value="HATPase"/>
    <property type="match status" value="1"/>
</dbReference>
<dbReference type="Pfam" id="PF00512">
    <property type="entry name" value="HisKA"/>
    <property type="match status" value="1"/>
</dbReference>
<dbReference type="InterPro" id="IPR004358">
    <property type="entry name" value="Sig_transdc_His_kin-like_C"/>
</dbReference>
<dbReference type="InterPro" id="IPR000014">
    <property type="entry name" value="PAS"/>
</dbReference>
<dbReference type="FunFam" id="3.30.565.10:FF:000037">
    <property type="entry name" value="Hybrid sensor histidine kinase/response regulator"/>
    <property type="match status" value="1"/>
</dbReference>
<dbReference type="CDD" id="cd00130">
    <property type="entry name" value="PAS"/>
    <property type="match status" value="1"/>
</dbReference>
<keyword evidence="10" id="KW-1133">Transmembrane helix</keyword>
<evidence type="ECO:0000256" key="4">
    <source>
        <dbReference type="ARBA" id="ARBA00022679"/>
    </source>
</evidence>
<dbReference type="InterPro" id="IPR007891">
    <property type="entry name" value="CHASE3"/>
</dbReference>
<evidence type="ECO:0000256" key="10">
    <source>
        <dbReference type="SAM" id="Phobius"/>
    </source>
</evidence>
<dbReference type="SUPFAM" id="SSF47384">
    <property type="entry name" value="Homodimeric domain of signal transducing histidine kinase"/>
    <property type="match status" value="1"/>
</dbReference>
<feature type="domain" description="Histidine kinase" evidence="11">
    <location>
        <begin position="416"/>
        <end position="635"/>
    </location>
</feature>
<dbReference type="Pfam" id="PF13426">
    <property type="entry name" value="PAS_9"/>
    <property type="match status" value="1"/>
</dbReference>
<protein>
    <recommendedName>
        <fullName evidence="2">histidine kinase</fullName>
        <ecNumber evidence="2">2.7.13.3</ecNumber>
    </recommendedName>
</protein>
<proteinExistence type="predicted"/>
<keyword evidence="8" id="KW-0902">Two-component regulatory system</keyword>
<dbReference type="SMART" id="SM00086">
    <property type="entry name" value="PAC"/>
    <property type="match status" value="1"/>
</dbReference>
<evidence type="ECO:0000256" key="7">
    <source>
        <dbReference type="ARBA" id="ARBA00022840"/>
    </source>
</evidence>
<dbReference type="InterPro" id="IPR005467">
    <property type="entry name" value="His_kinase_dom"/>
</dbReference>
<keyword evidence="6" id="KW-0418">Kinase</keyword>
<dbReference type="PROSITE" id="PS50112">
    <property type="entry name" value="PAS"/>
    <property type="match status" value="1"/>
</dbReference>
<dbReference type="PANTHER" id="PTHR43711">
    <property type="entry name" value="TWO-COMPONENT HISTIDINE KINASE"/>
    <property type="match status" value="1"/>
</dbReference>
<evidence type="ECO:0000259" key="12">
    <source>
        <dbReference type="PROSITE" id="PS50112"/>
    </source>
</evidence>
<dbReference type="Pfam" id="PF02518">
    <property type="entry name" value="HATPase_c"/>
    <property type="match status" value="1"/>
</dbReference>
<dbReference type="PRINTS" id="PR00344">
    <property type="entry name" value="BCTRLSENSOR"/>
</dbReference>
<keyword evidence="10" id="KW-0472">Membrane</keyword>
<dbReference type="SMART" id="SM00387">
    <property type="entry name" value="HATPase_c"/>
    <property type="match status" value="1"/>
</dbReference>
<feature type="coiled-coil region" evidence="9">
    <location>
        <begin position="231"/>
        <end position="265"/>
    </location>
</feature>
<gene>
    <name evidence="14" type="ORF">SAMN05660236_4979</name>
</gene>
<dbReference type="NCBIfam" id="TIGR00229">
    <property type="entry name" value="sensory_box"/>
    <property type="match status" value="1"/>
</dbReference>
<evidence type="ECO:0000259" key="11">
    <source>
        <dbReference type="PROSITE" id="PS50109"/>
    </source>
</evidence>
<dbReference type="OrthoDB" id="9811889at2"/>
<dbReference type="InterPro" id="IPR036097">
    <property type="entry name" value="HisK_dim/P_sf"/>
</dbReference>
<dbReference type="GO" id="GO:0005524">
    <property type="term" value="F:ATP binding"/>
    <property type="evidence" value="ECO:0007669"/>
    <property type="project" value="UniProtKB-KW"/>
</dbReference>
<dbReference type="Gene3D" id="1.10.287.130">
    <property type="match status" value="1"/>
</dbReference>
<accession>A0A1T5MDA3</accession>
<sequence length="647" mass="73828">MKTYSILILLVSSIVLTGISAAITHFAVRDSRHRVEWVFHTYQAIGQSSELLALLKDMESSQRGYILTGNTDYLKNMESNSLVLMITEDSLLHLVSDNPHQTFLLTSKLFPIIQQKHDLIRDAIRYYSIYGKDSASNFVKKGKGKTLMDSIQVLKSIFSGHEKVLLADRLQQVMLTNKRQTIVRYSSFTLIAFVSLLALITIVQKDRKNKELIGQLNTANEVLEQKVKQRTLELQQQSDLTEQLNEELQQNMEELETFYETLQVRHIKTEDALQEVQDLYNNAPCGYHSLSPEGIIIRMNQTELKWLGYTKEEVLGKMQITSILIPEEHQSYYDDFASFKKTGAIHNKEHTFLRKDGSTFPVLLNATAIYNEDGTYLMSRGNVTDITERKEYERQLMDVNKKLVYFNEEKNNFLSIAAHDLKSPINNIIGLISLIKMQKGNDLSSDQSEYIHYIQQACNNMQNLIINLLDINKIEQGINDVNPEKVNMSNLVKHHLYVFKESAAAKNIKLTLKDHCPDINLTIDVSAMQRILENLLSNALKFSPKNKEVIVRILQHENVVKIEVEDGGPGIPPEEIGMLFKKFKKLSARPTDGESSTGLGLSIVKELVQLLKGKVYVESEVNKRTVFTIELPFENISYHNPTIGTEV</sequence>
<evidence type="ECO:0000313" key="14">
    <source>
        <dbReference type="EMBL" id="SKC85858.1"/>
    </source>
</evidence>
<feature type="domain" description="PAC" evidence="13">
    <location>
        <begin position="346"/>
        <end position="398"/>
    </location>
</feature>
<dbReference type="EMBL" id="FUZU01000004">
    <property type="protein sequence ID" value="SKC85858.1"/>
    <property type="molecule type" value="Genomic_DNA"/>
</dbReference>
<dbReference type="PANTHER" id="PTHR43711:SF26">
    <property type="entry name" value="SENSOR HISTIDINE KINASE RCSC"/>
    <property type="match status" value="1"/>
</dbReference>
<evidence type="ECO:0000256" key="1">
    <source>
        <dbReference type="ARBA" id="ARBA00000085"/>
    </source>
</evidence>
<dbReference type="InterPro" id="IPR003594">
    <property type="entry name" value="HATPase_dom"/>
</dbReference>
<dbReference type="InterPro" id="IPR050736">
    <property type="entry name" value="Sensor_HK_Regulatory"/>
</dbReference>